<evidence type="ECO:0000313" key="2">
    <source>
        <dbReference type="EMBL" id="NMD88686.1"/>
    </source>
</evidence>
<organism evidence="2 3">
    <name type="scientific">Victivallis vadensis</name>
    <dbReference type="NCBI Taxonomy" id="172901"/>
    <lineage>
        <taxon>Bacteria</taxon>
        <taxon>Pseudomonadati</taxon>
        <taxon>Lentisphaerota</taxon>
        <taxon>Lentisphaeria</taxon>
        <taxon>Victivallales</taxon>
        <taxon>Victivallaceae</taxon>
        <taxon>Victivallis</taxon>
    </lineage>
</organism>
<keyword evidence="1" id="KW-0472">Membrane</keyword>
<dbReference type="PANTHER" id="PTHR30093">
    <property type="entry name" value="GENERAL SECRETION PATHWAY PROTEIN G"/>
    <property type="match status" value="1"/>
</dbReference>
<keyword evidence="1" id="KW-0812">Transmembrane</keyword>
<dbReference type="AlphaFoldDB" id="A0A848B7F1"/>
<dbReference type="SUPFAM" id="SSF54523">
    <property type="entry name" value="Pili subunits"/>
    <property type="match status" value="1"/>
</dbReference>
<accession>A0A848B7F1</accession>
<protein>
    <submittedName>
        <fullName evidence="2">Prepilin-type N-terminal cleavage/methylation domain-containing protein</fullName>
    </submittedName>
</protein>
<keyword evidence="1" id="KW-1133">Transmembrane helix</keyword>
<gene>
    <name evidence="2" type="ORF">HF882_19040</name>
</gene>
<name>A0A848B7F1_9BACT</name>
<dbReference type="Gene3D" id="3.30.700.10">
    <property type="entry name" value="Glycoprotein, Type 4 Pilin"/>
    <property type="match status" value="1"/>
</dbReference>
<dbReference type="InterPro" id="IPR012902">
    <property type="entry name" value="N_methyl_site"/>
</dbReference>
<sequence length="273" mass="30647">MKKLFSPGKYKETHGMYQVNRKESVHFRSPKFRFFTLIELLVVIAIIAILAAMLLPVLNAARDRAKSITCTNNLKNMGTQNLFYADSYDGYLVGVNLPGIGWWTENRAFRTSLGGELWDSDSPLKCREWASTRIVCPKAMRALTPALWGVTGDRASLHYSYGMTPEESANLSAAWKQFGSSLNVLAYKLARIRNASARLMFADSNGVVVQNGGSTLLNTIRRMNDNAESNVVMFRHSRKGNIVMMDGHVEALSEADVRVGSDNNRKLWYGFYE</sequence>
<dbReference type="Proteomes" id="UP000576225">
    <property type="component" value="Unassembled WGS sequence"/>
</dbReference>
<evidence type="ECO:0000256" key="1">
    <source>
        <dbReference type="SAM" id="Phobius"/>
    </source>
</evidence>
<dbReference type="NCBIfam" id="TIGR02532">
    <property type="entry name" value="IV_pilin_GFxxxE"/>
    <property type="match status" value="1"/>
</dbReference>
<evidence type="ECO:0000313" key="3">
    <source>
        <dbReference type="Proteomes" id="UP000576225"/>
    </source>
</evidence>
<feature type="transmembrane region" description="Helical" evidence="1">
    <location>
        <begin position="34"/>
        <end position="58"/>
    </location>
</feature>
<dbReference type="EMBL" id="JABAEW010000054">
    <property type="protein sequence ID" value="NMD88686.1"/>
    <property type="molecule type" value="Genomic_DNA"/>
</dbReference>
<reference evidence="2 3" key="1">
    <citation type="submission" date="2020-04" db="EMBL/GenBank/DDBJ databases">
        <authorList>
            <person name="Hitch T.C.A."/>
            <person name="Wylensek D."/>
            <person name="Clavel T."/>
        </authorList>
    </citation>
    <scope>NUCLEOTIDE SEQUENCE [LARGE SCALE GENOMIC DNA]</scope>
    <source>
        <strain evidence="2 3">COR2-253-APC-1A</strain>
    </source>
</reference>
<dbReference type="InterPro" id="IPR045584">
    <property type="entry name" value="Pilin-like"/>
</dbReference>
<comment type="caution">
    <text evidence="2">The sequence shown here is derived from an EMBL/GenBank/DDBJ whole genome shotgun (WGS) entry which is preliminary data.</text>
</comment>
<dbReference type="PANTHER" id="PTHR30093:SF2">
    <property type="entry name" value="TYPE II SECRETION SYSTEM PROTEIN H"/>
    <property type="match status" value="1"/>
</dbReference>
<proteinExistence type="predicted"/>